<evidence type="ECO:0000256" key="3">
    <source>
        <dbReference type="ARBA" id="ARBA00033629"/>
    </source>
</evidence>
<evidence type="ECO:0000313" key="9">
    <source>
        <dbReference type="EMBL" id="MWA05158.1"/>
    </source>
</evidence>
<evidence type="ECO:0000256" key="6">
    <source>
        <dbReference type="ARBA" id="ARBA00033780"/>
    </source>
</evidence>
<dbReference type="Proteomes" id="UP000462055">
    <property type="component" value="Unassembled WGS sequence"/>
</dbReference>
<evidence type="ECO:0000256" key="7">
    <source>
        <dbReference type="SAM" id="SignalP"/>
    </source>
</evidence>
<organism evidence="9 10">
    <name type="scientific">Actinomadura physcomitrii</name>
    <dbReference type="NCBI Taxonomy" id="2650748"/>
    <lineage>
        <taxon>Bacteria</taxon>
        <taxon>Bacillati</taxon>
        <taxon>Actinomycetota</taxon>
        <taxon>Actinomycetes</taxon>
        <taxon>Streptosporangiales</taxon>
        <taxon>Thermomonosporaceae</taxon>
        <taxon>Actinomadura</taxon>
    </lineage>
</organism>
<keyword evidence="2" id="KW-0574">Periplasm</keyword>
<sequence length="310" mass="32575">MHRNLAHSFRLLSVAAVLASGAALAPSASAATPARPASVAAAPAAVQRAADNPYQRGPAPTEASITAEKGPFAVETIPVPAGSGTGFNKGTVYAPTDTSEGTFGAIVVSPGFVSPEAWISWYGPRLASQGFVVMTLETNSLVDVPASRGDQLLAALDWLTGKSSVKNRIDASRTAVMGHSMGGGGTLEAANKRPSLKADIPLAPWDTNYNFPNIKTPTLIMGADNDLIAPASSMAESYYNNITTAPEKAYLLLKNAGHMTFVSPNTTIAKYSIAWMKRFVDNDTRYDQFLCPAPKPDANIAKYLDTCPNG</sequence>
<dbReference type="PANTHER" id="PTHR33428:SF14">
    <property type="entry name" value="CARBOXYLESTERASE TYPE B DOMAIN-CONTAINING PROTEIN"/>
    <property type="match status" value="1"/>
</dbReference>
<gene>
    <name evidence="9" type="ORF">F8568_033300</name>
</gene>
<dbReference type="GO" id="GO:0016787">
    <property type="term" value="F:hydrolase activity"/>
    <property type="evidence" value="ECO:0007669"/>
    <property type="project" value="UniProtKB-KW"/>
</dbReference>
<dbReference type="EC" id="3.1.1.101" evidence="5"/>
<comment type="subcellular location">
    <subcellularLocation>
        <location evidence="1">Periplasm</location>
    </subcellularLocation>
</comment>
<keyword evidence="10" id="KW-1185">Reference proteome</keyword>
<feature type="chain" id="PRO_5026056217" description="poly(ethylene terephthalate) hydrolase" evidence="7">
    <location>
        <begin position="31"/>
        <end position="310"/>
    </location>
</feature>
<evidence type="ECO:0000256" key="1">
    <source>
        <dbReference type="ARBA" id="ARBA00004418"/>
    </source>
</evidence>
<keyword evidence="9" id="KW-0378">Hydrolase</keyword>
<feature type="signal peptide" evidence="7">
    <location>
        <begin position="1"/>
        <end position="30"/>
    </location>
</feature>
<comment type="caution">
    <text evidence="9">The sequence shown here is derived from an EMBL/GenBank/DDBJ whole genome shotgun (WGS) entry which is preliminary data.</text>
</comment>
<dbReference type="InterPro" id="IPR029058">
    <property type="entry name" value="AB_hydrolase_fold"/>
</dbReference>
<feature type="domain" description="PET hydrolase/cutinase-like" evidence="8">
    <location>
        <begin position="49"/>
        <end position="308"/>
    </location>
</feature>
<comment type="catalytic activity">
    <reaction evidence="3">
        <text>a butanoate ester + H2O = an aliphatic alcohol + butanoate + H(+)</text>
        <dbReference type="Rhea" id="RHEA:47348"/>
        <dbReference type="ChEBI" id="CHEBI:2571"/>
        <dbReference type="ChEBI" id="CHEBI:15377"/>
        <dbReference type="ChEBI" id="CHEBI:15378"/>
        <dbReference type="ChEBI" id="CHEBI:17968"/>
        <dbReference type="ChEBI" id="CHEBI:50477"/>
    </reaction>
    <physiologicalReaction direction="left-to-right" evidence="3">
        <dbReference type="Rhea" id="RHEA:47349"/>
    </physiologicalReaction>
</comment>
<evidence type="ECO:0000259" key="8">
    <source>
        <dbReference type="Pfam" id="PF12740"/>
    </source>
</evidence>
<dbReference type="Gene3D" id="3.40.50.1820">
    <property type="entry name" value="alpha/beta hydrolase"/>
    <property type="match status" value="1"/>
</dbReference>
<reference evidence="9" key="1">
    <citation type="submission" date="2019-12" db="EMBL/GenBank/DDBJ databases">
        <title>Actinomadura physcomitrii sp. nov., a novel actinomycete isolated from moss [Physcomitrium sphaericum (Ludw) Fuernr].</title>
        <authorList>
            <person name="Zhuang X."/>
        </authorList>
    </citation>
    <scope>NUCLEOTIDE SEQUENCE [LARGE SCALE GENOMIC DNA]</scope>
    <source>
        <strain evidence="9">LD22</strain>
    </source>
</reference>
<dbReference type="AlphaFoldDB" id="A0A6I4MG66"/>
<dbReference type="RefSeq" id="WP_151597653.1">
    <property type="nucleotide sequence ID" value="NZ_WBMS02000034.1"/>
</dbReference>
<dbReference type="SUPFAM" id="SSF53474">
    <property type="entry name" value="alpha/beta-Hydrolases"/>
    <property type="match status" value="1"/>
</dbReference>
<dbReference type="PANTHER" id="PTHR33428">
    <property type="entry name" value="CHLOROPHYLLASE-2, CHLOROPLASTIC"/>
    <property type="match status" value="1"/>
</dbReference>
<evidence type="ECO:0000313" key="10">
    <source>
        <dbReference type="Proteomes" id="UP000462055"/>
    </source>
</evidence>
<dbReference type="Pfam" id="PF12740">
    <property type="entry name" value="PETase"/>
    <property type="match status" value="1"/>
</dbReference>
<dbReference type="GO" id="GO:0042597">
    <property type="term" value="C:periplasmic space"/>
    <property type="evidence" value="ECO:0007669"/>
    <property type="project" value="UniProtKB-SubCell"/>
</dbReference>
<evidence type="ECO:0000256" key="4">
    <source>
        <dbReference type="ARBA" id="ARBA00033707"/>
    </source>
</evidence>
<dbReference type="EMBL" id="WBMS02000034">
    <property type="protein sequence ID" value="MWA05158.1"/>
    <property type="molecule type" value="Genomic_DNA"/>
</dbReference>
<evidence type="ECO:0000256" key="2">
    <source>
        <dbReference type="ARBA" id="ARBA00022764"/>
    </source>
</evidence>
<evidence type="ECO:0000256" key="5">
    <source>
        <dbReference type="ARBA" id="ARBA00033764"/>
    </source>
</evidence>
<proteinExistence type="predicted"/>
<comment type="catalytic activity">
    <reaction evidence="4">
        <text>(ethylene terephthalate)(n) + H2O = (ethylene terephthalate)(n-1) + 4-[(2-hydroxyethoxy)carbonyl]benzoate + H(+)</text>
        <dbReference type="Rhea" id="RHEA:49528"/>
        <dbReference type="Rhea" id="RHEA-COMP:12420"/>
        <dbReference type="Rhea" id="RHEA-COMP:12421"/>
        <dbReference type="ChEBI" id="CHEBI:15377"/>
        <dbReference type="ChEBI" id="CHEBI:15378"/>
        <dbReference type="ChEBI" id="CHEBI:131701"/>
        <dbReference type="ChEBI" id="CHEBI:131704"/>
        <dbReference type="EC" id="3.1.1.101"/>
    </reaction>
    <physiologicalReaction direction="left-to-right" evidence="4">
        <dbReference type="Rhea" id="RHEA:49529"/>
    </physiologicalReaction>
</comment>
<protein>
    <recommendedName>
        <fullName evidence="5">poly(ethylene terephthalate) hydrolase</fullName>
        <ecNumber evidence="5">3.1.1.101</ecNumber>
    </recommendedName>
    <alternativeName>
        <fullName evidence="6">Poly(ethylene terephthalate) hydrolase</fullName>
    </alternativeName>
</protein>
<name>A0A6I4MG66_9ACTN</name>
<dbReference type="InterPro" id="IPR041127">
    <property type="entry name" value="PET_hydrolase/cutinase-like"/>
</dbReference>
<accession>A0A6I4MG66</accession>
<keyword evidence="7" id="KW-0732">Signal</keyword>